<gene>
    <name evidence="6" type="ORF">H4219_004891</name>
</gene>
<dbReference type="OrthoDB" id="2504919at2759"/>
<organism evidence="6 7">
    <name type="scientific">Mycoemilia scoparia</name>
    <dbReference type="NCBI Taxonomy" id="417184"/>
    <lineage>
        <taxon>Eukaryota</taxon>
        <taxon>Fungi</taxon>
        <taxon>Fungi incertae sedis</taxon>
        <taxon>Zoopagomycota</taxon>
        <taxon>Kickxellomycotina</taxon>
        <taxon>Kickxellomycetes</taxon>
        <taxon>Kickxellales</taxon>
        <taxon>Kickxellaceae</taxon>
        <taxon>Mycoemilia</taxon>
    </lineage>
</organism>
<name>A0A9W7ZWR6_9FUNG</name>
<dbReference type="Pfam" id="PF05653">
    <property type="entry name" value="Mg_trans_NIPA"/>
    <property type="match status" value="2"/>
</dbReference>
<dbReference type="SUPFAM" id="SSF103481">
    <property type="entry name" value="Multidrug resistance efflux transporter EmrE"/>
    <property type="match status" value="1"/>
</dbReference>
<dbReference type="Proteomes" id="UP001150538">
    <property type="component" value="Unassembled WGS sequence"/>
</dbReference>
<keyword evidence="4 5" id="KW-0472">Membrane</keyword>
<dbReference type="EMBL" id="JANBPU010000211">
    <property type="protein sequence ID" value="KAJ1914208.1"/>
    <property type="molecule type" value="Genomic_DNA"/>
</dbReference>
<evidence type="ECO:0000256" key="5">
    <source>
        <dbReference type="SAM" id="Phobius"/>
    </source>
</evidence>
<dbReference type="InterPro" id="IPR037185">
    <property type="entry name" value="EmrE-like"/>
</dbReference>
<keyword evidence="3 5" id="KW-1133">Transmembrane helix</keyword>
<protein>
    <submittedName>
        <fullName evidence="6">Uncharacterized protein</fullName>
    </submittedName>
</protein>
<evidence type="ECO:0000256" key="4">
    <source>
        <dbReference type="ARBA" id="ARBA00023136"/>
    </source>
</evidence>
<evidence type="ECO:0000256" key="3">
    <source>
        <dbReference type="ARBA" id="ARBA00022989"/>
    </source>
</evidence>
<comment type="caution">
    <text evidence="6">The sequence shown here is derived from an EMBL/GenBank/DDBJ whole genome shotgun (WGS) entry which is preliminary data.</text>
</comment>
<evidence type="ECO:0000256" key="2">
    <source>
        <dbReference type="ARBA" id="ARBA00022692"/>
    </source>
</evidence>
<evidence type="ECO:0000256" key="1">
    <source>
        <dbReference type="ARBA" id="ARBA00004141"/>
    </source>
</evidence>
<keyword evidence="2 5" id="KW-0812">Transmembrane</keyword>
<keyword evidence="7" id="KW-1185">Reference proteome</keyword>
<reference evidence="6" key="1">
    <citation type="submission" date="2022-07" db="EMBL/GenBank/DDBJ databases">
        <title>Phylogenomic reconstructions and comparative analyses of Kickxellomycotina fungi.</title>
        <authorList>
            <person name="Reynolds N.K."/>
            <person name="Stajich J.E."/>
            <person name="Barry K."/>
            <person name="Grigoriev I.V."/>
            <person name="Crous P."/>
            <person name="Smith M.E."/>
        </authorList>
    </citation>
    <scope>NUCLEOTIDE SEQUENCE</scope>
    <source>
        <strain evidence="6">NBRC 100468</strain>
    </source>
</reference>
<accession>A0A9W7ZWR6</accession>
<dbReference type="AlphaFoldDB" id="A0A9W7ZWR6"/>
<feature type="transmembrane region" description="Helical" evidence="5">
    <location>
        <begin position="344"/>
        <end position="365"/>
    </location>
</feature>
<dbReference type="PANTHER" id="PTHR12570:SF86">
    <property type="entry name" value="ADR321CP"/>
    <property type="match status" value="1"/>
</dbReference>
<feature type="transmembrane region" description="Helical" evidence="5">
    <location>
        <begin position="371"/>
        <end position="393"/>
    </location>
</feature>
<dbReference type="PANTHER" id="PTHR12570">
    <property type="match status" value="1"/>
</dbReference>
<feature type="transmembrane region" description="Helical" evidence="5">
    <location>
        <begin position="33"/>
        <end position="53"/>
    </location>
</feature>
<feature type="transmembrane region" description="Helical" evidence="5">
    <location>
        <begin position="127"/>
        <end position="148"/>
    </location>
</feature>
<dbReference type="GO" id="GO:0015095">
    <property type="term" value="F:magnesium ion transmembrane transporter activity"/>
    <property type="evidence" value="ECO:0007669"/>
    <property type="project" value="InterPro"/>
</dbReference>
<dbReference type="InterPro" id="IPR008521">
    <property type="entry name" value="Mg_trans_NIPA"/>
</dbReference>
<proteinExistence type="predicted"/>
<evidence type="ECO:0000313" key="6">
    <source>
        <dbReference type="EMBL" id="KAJ1914208.1"/>
    </source>
</evidence>
<sequence length="444" mass="48641">MRYAFRKRDRKLVLNAFDSPAVVRQRPIWKSPVWLFGLVCNLFGSSAGSLIALSVLPVFIVAPLGSLSLVTNGLFSFWILGAKFGGLDWHGTLFILIGSAWISGFGAVPEPHYHLGKMLELYRRPTFMVYFGLYEALVFALAVYEWAWRRRYQEHLKRGYGLLSTSQAAGAIISVQEPAMWRQDRIMRAPSARNAEYTIHDEMTPLCVQSPSVTPTELATPQSRVASAWGFVASGITSTRAHFARYSPSTFSLLGGGTPHSLENMTLEQAQMISGILSGVVAACISSQTLIFAKSGVELLVITIEGQNQFTKPIAWFIVIALIGTGIIHVYYFNRGLRLCNTVILVPIVFSCNLVTAFFNGLVYFNQFNQLGAPRVVAISIGLLILLFGVFLLSQGDSAKSNAESECCASQLSYAAEILDDDERSIDLGSEITATSNAPQAPSV</sequence>
<feature type="transmembrane region" description="Helical" evidence="5">
    <location>
        <begin position="313"/>
        <end position="332"/>
    </location>
</feature>
<feature type="transmembrane region" description="Helical" evidence="5">
    <location>
        <begin position="272"/>
        <end position="293"/>
    </location>
</feature>
<dbReference type="GO" id="GO:0016020">
    <property type="term" value="C:membrane"/>
    <property type="evidence" value="ECO:0007669"/>
    <property type="project" value="UniProtKB-SubCell"/>
</dbReference>
<evidence type="ECO:0000313" key="7">
    <source>
        <dbReference type="Proteomes" id="UP001150538"/>
    </source>
</evidence>
<feature type="transmembrane region" description="Helical" evidence="5">
    <location>
        <begin position="59"/>
        <end position="80"/>
    </location>
</feature>
<comment type="subcellular location">
    <subcellularLocation>
        <location evidence="1">Membrane</location>
        <topology evidence="1">Multi-pass membrane protein</topology>
    </subcellularLocation>
</comment>
<feature type="transmembrane region" description="Helical" evidence="5">
    <location>
        <begin position="87"/>
        <end position="107"/>
    </location>
</feature>